<comment type="caution">
    <text evidence="1">The sequence shown here is derived from an EMBL/GenBank/DDBJ whole genome shotgun (WGS) entry which is preliminary data.</text>
</comment>
<evidence type="ECO:0000313" key="1">
    <source>
        <dbReference type="EMBL" id="TDG36442.1"/>
    </source>
</evidence>
<dbReference type="PROSITE" id="PS51257">
    <property type="entry name" value="PROKAR_LIPOPROTEIN"/>
    <property type="match status" value="1"/>
</dbReference>
<sequence>MMKIKISLLLTMLGLQSCKGQEQKVLPEEFNQYSVLNTNFKSDNFEIVLLSEVLNYMPPHPIRLFYSVNKHVILEESRDDNQQEEGLHYYKLDENANVIDSLYAPYSGVENLIFIGDYNIHKRHHEDSTYDTWPLNGDKTQKKMAVLNEDLSWPDEKTAKKEEEIVSKATYYFYDASYNTNTNNQRWTLQKIFYFMDGNWQILYRPFPKIIRIDEDLDYRRYRDNFFYSSDDGQSDAVENYKLKHYQKEEKLTYLHSIGGGSQSSSVNGWVGTGYFDIPLLNDTLKVKKSNLIVEEATPADPKTRYYLSNGKKESVSPFNINVYTNPVLNFAIYSTSKYKVYAIRKKQK</sequence>
<name>A0A4R5MLF5_9SPHI</name>
<dbReference type="RefSeq" id="WP_133262171.1">
    <property type="nucleotide sequence ID" value="NZ_SJCY01000004.1"/>
</dbReference>
<proteinExistence type="predicted"/>
<evidence type="ECO:0000313" key="2">
    <source>
        <dbReference type="Proteomes" id="UP000295668"/>
    </source>
</evidence>
<gene>
    <name evidence="1" type="ORF">EZJ43_07950</name>
</gene>
<accession>A0A4R5MLF5</accession>
<dbReference type="Proteomes" id="UP000295668">
    <property type="component" value="Unassembled WGS sequence"/>
</dbReference>
<dbReference type="OrthoDB" id="7024294at2"/>
<dbReference type="EMBL" id="SJCY01000004">
    <property type="protein sequence ID" value="TDG36442.1"/>
    <property type="molecule type" value="Genomic_DNA"/>
</dbReference>
<organism evidence="1 2">
    <name type="scientific">Pedobacter changchengzhani</name>
    <dbReference type="NCBI Taxonomy" id="2529274"/>
    <lineage>
        <taxon>Bacteria</taxon>
        <taxon>Pseudomonadati</taxon>
        <taxon>Bacteroidota</taxon>
        <taxon>Sphingobacteriia</taxon>
        <taxon>Sphingobacteriales</taxon>
        <taxon>Sphingobacteriaceae</taxon>
        <taxon>Pedobacter</taxon>
    </lineage>
</organism>
<protein>
    <submittedName>
        <fullName evidence="1">Uncharacterized protein</fullName>
    </submittedName>
</protein>
<dbReference type="AlphaFoldDB" id="A0A4R5MLF5"/>
<reference evidence="1 2" key="1">
    <citation type="submission" date="2019-02" db="EMBL/GenBank/DDBJ databases">
        <title>Pedobacter sp. nov., a novel speices isolated from soil of pinguins habitat in Antarcitica.</title>
        <authorList>
            <person name="He R.-H."/>
        </authorList>
    </citation>
    <scope>NUCLEOTIDE SEQUENCE [LARGE SCALE GENOMIC DNA]</scope>
    <source>
        <strain evidence="1 2">E01020</strain>
    </source>
</reference>
<keyword evidence="2" id="KW-1185">Reference proteome</keyword>